<accession>A0A443HNQ3</accession>
<evidence type="ECO:0000313" key="2">
    <source>
        <dbReference type="Proteomes" id="UP000283841"/>
    </source>
</evidence>
<dbReference type="RefSeq" id="XP_028483049.1">
    <property type="nucleotide sequence ID" value="XM_028633935.1"/>
</dbReference>
<dbReference type="VEuPathDB" id="FungiDB:C8Q69DRAFT_69446"/>
<organism evidence="1 2">
    <name type="scientific">Byssochlamys spectabilis</name>
    <name type="common">Paecilomyces variotii</name>
    <dbReference type="NCBI Taxonomy" id="264951"/>
    <lineage>
        <taxon>Eukaryota</taxon>
        <taxon>Fungi</taxon>
        <taxon>Dikarya</taxon>
        <taxon>Ascomycota</taxon>
        <taxon>Pezizomycotina</taxon>
        <taxon>Eurotiomycetes</taxon>
        <taxon>Eurotiomycetidae</taxon>
        <taxon>Eurotiales</taxon>
        <taxon>Thermoascaceae</taxon>
        <taxon>Paecilomyces</taxon>
    </lineage>
</organism>
<dbReference type="AlphaFoldDB" id="A0A443HNQ3"/>
<name>A0A443HNQ3_BYSSP</name>
<evidence type="ECO:0000313" key="1">
    <source>
        <dbReference type="EMBL" id="RWQ93404.1"/>
    </source>
</evidence>
<protein>
    <submittedName>
        <fullName evidence="1">Uncharacterized protein</fullName>
    </submittedName>
</protein>
<comment type="caution">
    <text evidence="1">The sequence shown here is derived from an EMBL/GenBank/DDBJ whole genome shotgun (WGS) entry which is preliminary data.</text>
</comment>
<gene>
    <name evidence="1" type="ORF">C8Q69DRAFT_69446</name>
</gene>
<keyword evidence="2" id="KW-1185">Reference proteome</keyword>
<proteinExistence type="predicted"/>
<dbReference type="Proteomes" id="UP000283841">
    <property type="component" value="Unassembled WGS sequence"/>
</dbReference>
<dbReference type="GeneID" id="39603212"/>
<sequence>MRCQQPRVVLLSLLYSGVLLLRRSQIHLFFTYLPFYTTAEEGPVAVYPQQTCYYLPIVTLLDPPRKKLTCVSTLDVTIQCSASGKKKTGFFLGTPRHNETEHRLRLQSTTEKRYLG</sequence>
<dbReference type="EMBL" id="RCNU01000010">
    <property type="protein sequence ID" value="RWQ93404.1"/>
    <property type="molecule type" value="Genomic_DNA"/>
</dbReference>
<reference evidence="1 2" key="1">
    <citation type="journal article" date="2018" name="Front. Microbiol.">
        <title>Genomic and genetic insights into a cosmopolitan fungus, Paecilomyces variotii (Eurotiales).</title>
        <authorList>
            <person name="Urquhart A.S."/>
            <person name="Mondo S.J."/>
            <person name="Makela M.R."/>
            <person name="Hane J.K."/>
            <person name="Wiebenga A."/>
            <person name="He G."/>
            <person name="Mihaltcheva S."/>
            <person name="Pangilinan J."/>
            <person name="Lipzen A."/>
            <person name="Barry K."/>
            <person name="de Vries R.P."/>
            <person name="Grigoriev I.V."/>
            <person name="Idnurm A."/>
        </authorList>
    </citation>
    <scope>NUCLEOTIDE SEQUENCE [LARGE SCALE GENOMIC DNA]</scope>
    <source>
        <strain evidence="1 2">CBS 101075</strain>
    </source>
</reference>